<proteinExistence type="predicted"/>
<keyword evidence="3" id="KW-1185">Reference proteome</keyword>
<evidence type="ECO:0000313" key="2">
    <source>
        <dbReference type="EMBL" id="KAB7494688.1"/>
    </source>
</evidence>
<dbReference type="EMBL" id="SEYY01023680">
    <property type="protein sequence ID" value="KAB7494688.1"/>
    <property type="molecule type" value="Genomic_DNA"/>
</dbReference>
<comment type="caution">
    <text evidence="2">The sequence shown here is derived from an EMBL/GenBank/DDBJ whole genome shotgun (WGS) entry which is preliminary data.</text>
</comment>
<dbReference type="Proteomes" id="UP000326759">
    <property type="component" value="Unassembled WGS sequence"/>
</dbReference>
<sequence length="78" mass="8948">MHAGCHSVLRHHHRNPYEHIGKESKTKPSSKTEAKGDNGSPQPSGREYNGRKSPSQKLPENLFANHAFQKFYCKIWTF</sequence>
<gene>
    <name evidence="2" type="ORF">Anas_08050</name>
</gene>
<feature type="region of interest" description="Disordered" evidence="1">
    <location>
        <begin position="1"/>
        <end position="58"/>
    </location>
</feature>
<evidence type="ECO:0000256" key="1">
    <source>
        <dbReference type="SAM" id="MobiDB-lite"/>
    </source>
</evidence>
<organism evidence="2 3">
    <name type="scientific">Armadillidium nasatum</name>
    <dbReference type="NCBI Taxonomy" id="96803"/>
    <lineage>
        <taxon>Eukaryota</taxon>
        <taxon>Metazoa</taxon>
        <taxon>Ecdysozoa</taxon>
        <taxon>Arthropoda</taxon>
        <taxon>Crustacea</taxon>
        <taxon>Multicrustacea</taxon>
        <taxon>Malacostraca</taxon>
        <taxon>Eumalacostraca</taxon>
        <taxon>Peracarida</taxon>
        <taxon>Isopoda</taxon>
        <taxon>Oniscidea</taxon>
        <taxon>Crinocheta</taxon>
        <taxon>Armadillidiidae</taxon>
        <taxon>Armadillidium</taxon>
    </lineage>
</organism>
<feature type="compositionally biased region" description="Basic and acidic residues" evidence="1">
    <location>
        <begin position="15"/>
        <end position="36"/>
    </location>
</feature>
<protein>
    <submittedName>
        <fullName evidence="2">Uncharacterized protein</fullName>
    </submittedName>
</protein>
<accession>A0A5N5SLV1</accession>
<evidence type="ECO:0000313" key="3">
    <source>
        <dbReference type="Proteomes" id="UP000326759"/>
    </source>
</evidence>
<dbReference type="AlphaFoldDB" id="A0A5N5SLV1"/>
<reference evidence="2 3" key="1">
    <citation type="journal article" date="2019" name="PLoS Biol.">
        <title>Sex chromosomes control vertical transmission of feminizing Wolbachia symbionts in an isopod.</title>
        <authorList>
            <person name="Becking T."/>
            <person name="Chebbi M.A."/>
            <person name="Giraud I."/>
            <person name="Moumen B."/>
            <person name="Laverre T."/>
            <person name="Caubet Y."/>
            <person name="Peccoud J."/>
            <person name="Gilbert C."/>
            <person name="Cordaux R."/>
        </authorList>
    </citation>
    <scope>NUCLEOTIDE SEQUENCE [LARGE SCALE GENOMIC DNA]</scope>
    <source>
        <strain evidence="2">ANa2</strain>
        <tissue evidence="2">Whole body excluding digestive tract and cuticle</tissue>
    </source>
</reference>
<name>A0A5N5SLV1_9CRUS</name>
<feature type="non-terminal residue" evidence="2">
    <location>
        <position position="78"/>
    </location>
</feature>